<reference evidence="1 2" key="1">
    <citation type="submission" date="2024-05" db="EMBL/GenBank/DDBJ databases">
        <title>A draft genome resource for the thread blight pathogen Marasmius tenuissimus strain MS-2.</title>
        <authorList>
            <person name="Yulfo-Soto G.E."/>
            <person name="Baruah I.K."/>
            <person name="Amoako-Attah I."/>
            <person name="Bukari Y."/>
            <person name="Meinhardt L.W."/>
            <person name="Bailey B.A."/>
            <person name="Cohen S.P."/>
        </authorList>
    </citation>
    <scope>NUCLEOTIDE SEQUENCE [LARGE SCALE GENOMIC DNA]</scope>
    <source>
        <strain evidence="1 2">MS-2</strain>
    </source>
</reference>
<sequence>MGWSLSRAFPGGIARVNLRHLSTLRWIVSDTSVETLLSSFPNLEELALQPSSPVSKTRLLGLKRALRSLHVLKGISIVRSPGPGSRRLSAKDKVKVARVWRDACRTICYVRLDLAVKHVWSEDAQTWLVKQHSPGSFLLPPHMVTEFCEDENVDGAARDAIFF</sequence>
<evidence type="ECO:0000313" key="2">
    <source>
        <dbReference type="Proteomes" id="UP001437256"/>
    </source>
</evidence>
<protein>
    <submittedName>
        <fullName evidence="1">Uncharacterized protein</fullName>
    </submittedName>
</protein>
<dbReference type="EMBL" id="JBBXMP010000303">
    <property type="protein sequence ID" value="KAL0058528.1"/>
    <property type="molecule type" value="Genomic_DNA"/>
</dbReference>
<dbReference type="Proteomes" id="UP001437256">
    <property type="component" value="Unassembled WGS sequence"/>
</dbReference>
<organism evidence="1 2">
    <name type="scientific">Marasmius tenuissimus</name>
    <dbReference type="NCBI Taxonomy" id="585030"/>
    <lineage>
        <taxon>Eukaryota</taxon>
        <taxon>Fungi</taxon>
        <taxon>Dikarya</taxon>
        <taxon>Basidiomycota</taxon>
        <taxon>Agaricomycotina</taxon>
        <taxon>Agaricomycetes</taxon>
        <taxon>Agaricomycetidae</taxon>
        <taxon>Agaricales</taxon>
        <taxon>Marasmiineae</taxon>
        <taxon>Marasmiaceae</taxon>
        <taxon>Marasmius</taxon>
    </lineage>
</organism>
<proteinExistence type="predicted"/>
<name>A0ABR2ZB57_9AGAR</name>
<comment type="caution">
    <text evidence="1">The sequence shown here is derived from an EMBL/GenBank/DDBJ whole genome shotgun (WGS) entry which is preliminary data.</text>
</comment>
<keyword evidence="2" id="KW-1185">Reference proteome</keyword>
<accession>A0ABR2ZB57</accession>
<evidence type="ECO:0000313" key="1">
    <source>
        <dbReference type="EMBL" id="KAL0058528.1"/>
    </source>
</evidence>
<gene>
    <name evidence="1" type="ORF">AAF712_014787</name>
</gene>